<dbReference type="AlphaFoldDB" id="A0A069S373"/>
<evidence type="ECO:0000313" key="1">
    <source>
        <dbReference type="EMBL" id="KDS43179.1"/>
    </source>
</evidence>
<accession>A0A069S373</accession>
<keyword evidence="1" id="KW-0540">Nuclease</keyword>
<reference evidence="1 2" key="1">
    <citation type="submission" date="2014-04" db="EMBL/GenBank/DDBJ databases">
        <authorList>
            <person name="Sears C."/>
            <person name="Carroll K."/>
            <person name="Sack B.R."/>
            <person name="Qadri F."/>
            <person name="Myers L.L."/>
            <person name="Chung G.-T."/>
            <person name="Escheverria P."/>
            <person name="Fraser C.M."/>
            <person name="Sadzewicz L."/>
            <person name="Shefchek K.A."/>
            <person name="Tallon L."/>
            <person name="Das S.P."/>
            <person name="Daugherty S."/>
            <person name="Mongodin E.F."/>
        </authorList>
    </citation>
    <scope>NUCLEOTIDE SEQUENCE [LARGE SCALE GENOMIC DNA]</scope>
    <source>
        <strain evidence="1 2">3975 RP4</strain>
    </source>
</reference>
<organism evidence="1 2">
    <name type="scientific">Phocaeicola vulgatus str. 3975 RP4</name>
    <dbReference type="NCBI Taxonomy" id="1339352"/>
    <lineage>
        <taxon>Bacteria</taxon>
        <taxon>Pseudomonadati</taxon>
        <taxon>Bacteroidota</taxon>
        <taxon>Bacteroidia</taxon>
        <taxon>Bacteroidales</taxon>
        <taxon>Bacteroidaceae</taxon>
        <taxon>Phocaeicola</taxon>
    </lineage>
</organism>
<gene>
    <name evidence="1" type="ORF">M099_4589</name>
</gene>
<proteinExistence type="predicted"/>
<name>A0A069S373_PHOVU</name>
<dbReference type="Pfam" id="PF09561">
    <property type="entry name" value="RE_HpaII"/>
    <property type="match status" value="1"/>
</dbReference>
<sequence length="362" mass="41399">MAFEATKREWGELYAFFRLLADGYVYAGTPDVKRNEVQKLPVAMVQREEHDGTRRYILEDEATVRICGEKIDKQIPRGDFAAVAELVFAAVKESRENDVMSPDGVEEFLDEVAIYDLEAKTDDRTDFYVAFYSIEAPLVGFCVRSRLGTMFPLLDGGRTANLKFEQTGVKFATPTVNKINAFGEEDDVAGRMLMIERLGGILKYNDVADKVFRSNLCMIDLHFPRMLGEMLRVMHLDGISKVSDLTEAIKQINPLKIKDELIHKHSYYEYKMKQFLMALALGMRPAKIFNGIDSAISGFLFVNGNGEVLCYQKVDRQVFADFLFVNSRFEKSSTEKDKYGYLERENGVYYFKLNLKIGLLKR</sequence>
<dbReference type="Proteomes" id="UP000027661">
    <property type="component" value="Unassembled WGS sequence"/>
</dbReference>
<keyword evidence="1" id="KW-0378">Hydrolase</keyword>
<dbReference type="RefSeq" id="WP_032953711.1">
    <property type="nucleotide sequence ID" value="NZ_JNHM01000179.1"/>
</dbReference>
<comment type="caution">
    <text evidence="1">The sequence shown here is derived from an EMBL/GenBank/DDBJ whole genome shotgun (WGS) entry which is preliminary data.</text>
</comment>
<dbReference type="GO" id="GO:0004519">
    <property type="term" value="F:endonuclease activity"/>
    <property type="evidence" value="ECO:0007669"/>
    <property type="project" value="UniProtKB-KW"/>
</dbReference>
<protein>
    <submittedName>
        <fullName evidence="1">HpaII restriction endonuclease family protein</fullName>
    </submittedName>
</protein>
<dbReference type="PATRIC" id="fig|1339352.3.peg.4297"/>
<dbReference type="InterPro" id="IPR019062">
    <property type="entry name" value="Restrct_endonuc_II_HpaII"/>
</dbReference>
<dbReference type="EMBL" id="JNHM01000179">
    <property type="protein sequence ID" value="KDS43179.1"/>
    <property type="molecule type" value="Genomic_DNA"/>
</dbReference>
<evidence type="ECO:0000313" key="2">
    <source>
        <dbReference type="Proteomes" id="UP000027661"/>
    </source>
</evidence>
<keyword evidence="1" id="KW-0255">Endonuclease</keyword>